<reference evidence="4 5" key="1">
    <citation type="journal article" date="2018" name="Elife">
        <title>Firefly genomes illuminate parallel origins of bioluminescence in beetles.</title>
        <authorList>
            <person name="Fallon T.R."/>
            <person name="Lower S.E."/>
            <person name="Chang C.H."/>
            <person name="Bessho-Uehara M."/>
            <person name="Martin G.J."/>
            <person name="Bewick A.J."/>
            <person name="Behringer M."/>
            <person name="Debat H.J."/>
            <person name="Wong I."/>
            <person name="Day J.C."/>
            <person name="Suvorov A."/>
            <person name="Silva C.J."/>
            <person name="Stanger-Hall K.F."/>
            <person name="Hall D.W."/>
            <person name="Schmitz R.J."/>
            <person name="Nelson D.R."/>
            <person name="Lewis S.M."/>
            <person name="Shigenobu S."/>
            <person name="Bybee S.M."/>
            <person name="Larracuente A.M."/>
            <person name="Oba Y."/>
            <person name="Weng J.K."/>
        </authorList>
    </citation>
    <scope>NUCLEOTIDE SEQUENCE [LARGE SCALE GENOMIC DNA]</scope>
    <source>
        <strain evidence="4">1611_PpyrPB1</strain>
        <tissue evidence="4">Whole body</tissue>
    </source>
</reference>
<sequence length="226" mass="25189">TQLKAKWKNIKDSFKKSVKTKSGAAAPKKSYVHFEALSFLLNSAEKRGTSGNYEGGHENSADEEGRSRSPIRSTSSSAVEDAEASQHTPRSTLYQTQKKSSLPPKMTAFQNSLLQTLGTASTLLHKSQVPEPEDPDRQYLLSLLPDYKNLPLDKKWEFRQHVVNFFKHTYSSAPTPPLQPFTHNPLSAFYTSPTGTPTSHYHNFPSTSSSHPPSHPSHDPVSPEWN</sequence>
<dbReference type="Pfam" id="PF02944">
    <property type="entry name" value="BESS"/>
    <property type="match status" value="1"/>
</dbReference>
<feature type="non-terminal residue" evidence="4">
    <location>
        <position position="1"/>
    </location>
</feature>
<protein>
    <recommendedName>
        <fullName evidence="3">BESS domain-containing protein</fullName>
    </recommendedName>
</protein>
<evidence type="ECO:0000259" key="3">
    <source>
        <dbReference type="PROSITE" id="PS51031"/>
    </source>
</evidence>
<dbReference type="InterPro" id="IPR006578">
    <property type="entry name" value="MADF-dom"/>
</dbReference>
<dbReference type="EMBL" id="VVIM01001851">
    <property type="protein sequence ID" value="KAB0790138.1"/>
    <property type="molecule type" value="Genomic_DNA"/>
</dbReference>
<dbReference type="InParanoid" id="A0A5N3ZYL6"/>
<organism evidence="4 5">
    <name type="scientific">Photinus pyralis</name>
    <name type="common">Common eastern firefly</name>
    <name type="synonym">Lampyris pyralis</name>
    <dbReference type="NCBI Taxonomy" id="7054"/>
    <lineage>
        <taxon>Eukaryota</taxon>
        <taxon>Metazoa</taxon>
        <taxon>Ecdysozoa</taxon>
        <taxon>Arthropoda</taxon>
        <taxon>Hexapoda</taxon>
        <taxon>Insecta</taxon>
        <taxon>Pterygota</taxon>
        <taxon>Neoptera</taxon>
        <taxon>Endopterygota</taxon>
        <taxon>Coleoptera</taxon>
        <taxon>Polyphaga</taxon>
        <taxon>Elateriformia</taxon>
        <taxon>Elateroidea</taxon>
        <taxon>Lampyridae</taxon>
        <taxon>Lampyrinae</taxon>
        <taxon>Photinus</taxon>
    </lineage>
</organism>
<comment type="caution">
    <text evidence="4">The sequence shown here is derived from an EMBL/GenBank/DDBJ whole genome shotgun (WGS) entry which is preliminary data.</text>
</comment>
<dbReference type="GO" id="GO:0003677">
    <property type="term" value="F:DNA binding"/>
    <property type="evidence" value="ECO:0007669"/>
    <property type="project" value="InterPro"/>
</dbReference>
<proteinExistence type="predicted"/>
<feature type="compositionally biased region" description="Polar residues" evidence="2">
    <location>
        <begin position="85"/>
        <end position="100"/>
    </location>
</feature>
<evidence type="ECO:0000256" key="2">
    <source>
        <dbReference type="SAM" id="MobiDB-lite"/>
    </source>
</evidence>
<accession>A0A5N3ZYL6</accession>
<feature type="domain" description="BESS" evidence="3">
    <location>
        <begin position="133"/>
        <end position="172"/>
    </location>
</feature>
<evidence type="ECO:0000313" key="5">
    <source>
        <dbReference type="Proteomes" id="UP000327044"/>
    </source>
</evidence>
<dbReference type="GO" id="GO:0005634">
    <property type="term" value="C:nucleus"/>
    <property type="evidence" value="ECO:0007669"/>
    <property type="project" value="UniProtKB-SubCell"/>
</dbReference>
<keyword evidence="5" id="KW-1185">Reference proteome</keyword>
<feature type="compositionally biased region" description="Low complexity" evidence="2">
    <location>
        <begin position="68"/>
        <end position="77"/>
    </location>
</feature>
<dbReference type="Pfam" id="PF10545">
    <property type="entry name" value="MADF_DNA_bdg"/>
    <property type="match status" value="1"/>
</dbReference>
<evidence type="ECO:0000256" key="1">
    <source>
        <dbReference type="PROSITE-ProRule" id="PRU00371"/>
    </source>
</evidence>
<feature type="region of interest" description="Disordered" evidence="2">
    <location>
        <begin position="197"/>
        <end position="226"/>
    </location>
</feature>
<feature type="compositionally biased region" description="Basic and acidic residues" evidence="2">
    <location>
        <begin position="55"/>
        <end position="67"/>
    </location>
</feature>
<dbReference type="PROSITE" id="PS51031">
    <property type="entry name" value="BESS"/>
    <property type="match status" value="1"/>
</dbReference>
<name>A0A5N3ZYL6_PHOPY</name>
<feature type="region of interest" description="Disordered" evidence="2">
    <location>
        <begin position="46"/>
        <end position="102"/>
    </location>
</feature>
<dbReference type="InterPro" id="IPR004210">
    <property type="entry name" value="BESS_motif"/>
</dbReference>
<comment type="subcellular location">
    <subcellularLocation>
        <location evidence="1">Nucleus</location>
    </subcellularLocation>
</comment>
<keyword evidence="1" id="KW-0539">Nucleus</keyword>
<gene>
    <name evidence="4" type="ORF">PPYR_15538</name>
</gene>
<evidence type="ECO:0000313" key="4">
    <source>
        <dbReference type="EMBL" id="KAB0790138.1"/>
    </source>
</evidence>
<dbReference type="AlphaFoldDB" id="A0A5N3ZYL6"/>
<dbReference type="Proteomes" id="UP000327044">
    <property type="component" value="Unassembled WGS sequence"/>
</dbReference>